<comment type="caution">
    <text evidence="3">The sequence shown here is derived from an EMBL/GenBank/DDBJ whole genome shotgun (WGS) entry which is preliminary data.</text>
</comment>
<evidence type="ECO:0000313" key="4">
    <source>
        <dbReference type="Proteomes" id="UP000614601"/>
    </source>
</evidence>
<keyword evidence="4" id="KW-1185">Reference proteome</keyword>
<keyword evidence="2" id="KW-0732">Signal</keyword>
<dbReference type="EMBL" id="CAJFCW020000002">
    <property type="protein sequence ID" value="CAG9090353.1"/>
    <property type="molecule type" value="Genomic_DNA"/>
</dbReference>
<evidence type="ECO:0000256" key="2">
    <source>
        <dbReference type="SAM" id="SignalP"/>
    </source>
</evidence>
<name>A0A811K468_9BILA</name>
<reference evidence="3" key="1">
    <citation type="submission" date="2020-09" db="EMBL/GenBank/DDBJ databases">
        <authorList>
            <person name="Kikuchi T."/>
        </authorList>
    </citation>
    <scope>NUCLEOTIDE SEQUENCE</scope>
    <source>
        <strain evidence="3">SH1</strain>
    </source>
</reference>
<dbReference type="Proteomes" id="UP000783686">
    <property type="component" value="Unassembled WGS sequence"/>
</dbReference>
<dbReference type="Proteomes" id="UP000614601">
    <property type="component" value="Unassembled WGS sequence"/>
</dbReference>
<evidence type="ECO:0000313" key="3">
    <source>
        <dbReference type="EMBL" id="CAD5209909.1"/>
    </source>
</evidence>
<dbReference type="OrthoDB" id="10351143at2759"/>
<proteinExistence type="predicted"/>
<accession>A0A811K468</accession>
<gene>
    <name evidence="3" type="ORF">BOKJ2_LOCUS2923</name>
</gene>
<sequence length="332" mass="37975">MSSRLGLLCVLIVGLEHVDARFFAFTPRLEELLNNGVPKVSTGDVVALDVLLNQDGDQLAKYNSAFHQLKQLNPNAKRLILDGGFFYRFENFGEKYLDRELERTVNGLKTIVEAANSNGLSIQSFKVRLQWLMYYTISHETYGFTILVKKYFGVTVKPDDFVDFKTVLTHHNTDINIHAELQFDPRRNRHQPSGRMSENPRKGEHVADKSTTGHGHVFWLEDMAYVLANRAAMPRYPQDFVFFSPLGEFFEDPDVFYNQAVKKMGTLFSDARPVRLFGSAVIKARDNTEAEFVNEWTKVKNNIDAAVNGFNHNGYPLISVLVKVYFQYSNKV</sequence>
<feature type="chain" id="PRO_5035594579" evidence="2">
    <location>
        <begin position="21"/>
        <end position="332"/>
    </location>
</feature>
<dbReference type="EMBL" id="CAJFDH010000002">
    <property type="protein sequence ID" value="CAD5209909.1"/>
    <property type="molecule type" value="Genomic_DNA"/>
</dbReference>
<evidence type="ECO:0000256" key="1">
    <source>
        <dbReference type="SAM" id="MobiDB-lite"/>
    </source>
</evidence>
<protein>
    <submittedName>
        <fullName evidence="3">Uncharacterized protein</fullName>
    </submittedName>
</protein>
<feature type="signal peptide" evidence="2">
    <location>
        <begin position="1"/>
        <end position="20"/>
    </location>
</feature>
<organism evidence="3 4">
    <name type="scientific">Bursaphelenchus okinawaensis</name>
    <dbReference type="NCBI Taxonomy" id="465554"/>
    <lineage>
        <taxon>Eukaryota</taxon>
        <taxon>Metazoa</taxon>
        <taxon>Ecdysozoa</taxon>
        <taxon>Nematoda</taxon>
        <taxon>Chromadorea</taxon>
        <taxon>Rhabditida</taxon>
        <taxon>Tylenchina</taxon>
        <taxon>Tylenchomorpha</taxon>
        <taxon>Aphelenchoidea</taxon>
        <taxon>Aphelenchoididae</taxon>
        <taxon>Bursaphelenchus</taxon>
    </lineage>
</organism>
<dbReference type="AlphaFoldDB" id="A0A811K468"/>
<feature type="region of interest" description="Disordered" evidence="1">
    <location>
        <begin position="186"/>
        <end position="207"/>
    </location>
</feature>
<feature type="compositionally biased region" description="Basic and acidic residues" evidence="1">
    <location>
        <begin position="198"/>
        <end position="207"/>
    </location>
</feature>